<dbReference type="InterPro" id="IPR002656">
    <property type="entry name" value="Acyl_transf_3_dom"/>
</dbReference>
<feature type="domain" description="Acyltransferase 3" evidence="2">
    <location>
        <begin position="37"/>
        <end position="344"/>
    </location>
</feature>
<dbReference type="Pfam" id="PF01757">
    <property type="entry name" value="Acyl_transf_3"/>
    <property type="match status" value="1"/>
</dbReference>
<dbReference type="EMBL" id="RWHZ01000006">
    <property type="protein sequence ID" value="TSE49932.1"/>
    <property type="molecule type" value="Genomic_DNA"/>
</dbReference>
<dbReference type="Proteomes" id="UP000408523">
    <property type="component" value="Unassembled WGS sequence"/>
</dbReference>
<accession>A0A663A394</accession>
<dbReference type="RefSeq" id="WP_413685238.1">
    <property type="nucleotide sequence ID" value="NZ_JBCHEM010000009.1"/>
</dbReference>
<evidence type="ECO:0000313" key="3">
    <source>
        <dbReference type="EMBL" id="TSE49932.1"/>
    </source>
</evidence>
<feature type="transmembrane region" description="Helical" evidence="1">
    <location>
        <begin position="152"/>
        <end position="172"/>
    </location>
</feature>
<protein>
    <submittedName>
        <fullName evidence="3">Acyltransferase family protein</fullName>
    </submittedName>
</protein>
<feature type="transmembrane region" description="Helical" evidence="1">
    <location>
        <begin position="44"/>
        <end position="63"/>
    </location>
</feature>
<reference evidence="3 4" key="1">
    <citation type="journal article" date="2019" name="Nat. Commun.">
        <title>Gram positive-like bacteriocins with broad spectrum anti-Bacteroidales activity encoded on mobile elements of the human gut microbiota.</title>
        <authorList>
            <person name="Bechon N."/>
            <person name="Coyne M.J.Jr."/>
            <person name="Laclare-Mceneany V."/>
            <person name="Chatzidaki-Livanis M."/>
            <person name="Ghigo J.-M."/>
            <person name="Comstock L.E."/>
        </authorList>
    </citation>
    <scope>NUCLEOTIDE SEQUENCE [LARGE SCALE GENOMIC DNA]</scope>
    <source>
        <strain evidence="3 4">CL01T12C17</strain>
    </source>
</reference>
<feature type="transmembrane region" description="Helical" evidence="1">
    <location>
        <begin position="231"/>
        <end position="254"/>
    </location>
</feature>
<keyword evidence="3" id="KW-0808">Transferase</keyword>
<keyword evidence="1" id="KW-0472">Membrane</keyword>
<feature type="transmembrane region" description="Helical" evidence="1">
    <location>
        <begin position="327"/>
        <end position="346"/>
    </location>
</feature>
<feature type="transmembrane region" description="Helical" evidence="1">
    <location>
        <begin position="202"/>
        <end position="219"/>
    </location>
</feature>
<feature type="transmembrane region" description="Helical" evidence="1">
    <location>
        <begin position="78"/>
        <end position="103"/>
    </location>
</feature>
<keyword evidence="1" id="KW-0812">Transmembrane</keyword>
<name>A0A663A394_PHOVU</name>
<organism evidence="3 4">
    <name type="scientific">Phocaeicola vulgatus</name>
    <name type="common">Bacteroides vulgatus</name>
    <dbReference type="NCBI Taxonomy" id="821"/>
    <lineage>
        <taxon>Bacteria</taxon>
        <taxon>Pseudomonadati</taxon>
        <taxon>Bacteroidota</taxon>
        <taxon>Bacteroidia</taxon>
        <taxon>Bacteroidales</taxon>
        <taxon>Bacteroidaceae</taxon>
        <taxon>Phocaeicola</taxon>
    </lineage>
</organism>
<feature type="transmembrane region" description="Helical" evidence="1">
    <location>
        <begin position="304"/>
        <end position="321"/>
    </location>
</feature>
<proteinExistence type="predicted"/>
<evidence type="ECO:0000256" key="1">
    <source>
        <dbReference type="SAM" id="Phobius"/>
    </source>
</evidence>
<gene>
    <name evidence="3" type="ORF">EH214_00777</name>
</gene>
<sequence length="364" mass="41998">MYKVMRTKDLSTCFFLRNSIYSPAQQTKIKGTGKRNTNIEILRILLMLMVCFLHLAVHGYGYFSHNTHPLNNVSDHSFLLSLLVSLTIPAVNTYVLISGYFGIKFKWNSVFAFAFQALFFSFITYFITSIYSDYFSHINIVRVIFPISTGRWWFLTTYFLLMLLAPFIEIALERVSRKQLLYTLILYFCINTIGPYLRPANIGENLQNFIFIYLLGAYLRRIDKSKIKSKYILSVFIISTTLILVLMSFVIAIVNEKSISTALQLFLQYRNPLIYIQSVSLLLLFLNFHPFCNQSLNSLSKNVFSIYLLSEGLGYGIYTLWASIMEISIILGLSFIFLLSAIAIILDRIRGGIFSKIMFLSKNK</sequence>
<dbReference type="GO" id="GO:0016747">
    <property type="term" value="F:acyltransferase activity, transferring groups other than amino-acyl groups"/>
    <property type="evidence" value="ECO:0007669"/>
    <property type="project" value="InterPro"/>
</dbReference>
<keyword evidence="3" id="KW-0012">Acyltransferase</keyword>
<feature type="transmembrane region" description="Helical" evidence="1">
    <location>
        <begin position="274"/>
        <end position="292"/>
    </location>
</feature>
<keyword evidence="1" id="KW-1133">Transmembrane helix</keyword>
<evidence type="ECO:0000313" key="4">
    <source>
        <dbReference type="Proteomes" id="UP000408523"/>
    </source>
</evidence>
<feature type="transmembrane region" description="Helical" evidence="1">
    <location>
        <begin position="179"/>
        <end position="196"/>
    </location>
</feature>
<evidence type="ECO:0000259" key="2">
    <source>
        <dbReference type="Pfam" id="PF01757"/>
    </source>
</evidence>
<comment type="caution">
    <text evidence="3">The sequence shown here is derived from an EMBL/GenBank/DDBJ whole genome shotgun (WGS) entry which is preliminary data.</text>
</comment>
<dbReference type="AlphaFoldDB" id="A0A663A394"/>
<feature type="transmembrane region" description="Helical" evidence="1">
    <location>
        <begin position="110"/>
        <end position="132"/>
    </location>
</feature>